<evidence type="ECO:0000256" key="5">
    <source>
        <dbReference type="ARBA" id="ARBA00022792"/>
    </source>
</evidence>
<evidence type="ECO:0000256" key="10">
    <source>
        <dbReference type="RuleBase" id="RU363000"/>
    </source>
</evidence>
<keyword evidence="14" id="KW-1185">Reference proteome</keyword>
<feature type="region of interest" description="Disordered" evidence="12">
    <location>
        <begin position="181"/>
        <end position="204"/>
    </location>
</feature>
<evidence type="ECO:0000256" key="3">
    <source>
        <dbReference type="ARBA" id="ARBA00018116"/>
    </source>
</evidence>
<dbReference type="STRING" id="246404.A0A507FLS7"/>
<keyword evidence="7 10" id="KW-0496">Mitochondrion</keyword>
<keyword evidence="11" id="KW-0175">Coiled coil</keyword>
<accession>A0A507FLS7</accession>
<dbReference type="PANTHER" id="PTHR15415:SF7">
    <property type="entry name" value="MICOS COMPLEX SUBUNIT MIC60"/>
    <property type="match status" value="1"/>
</dbReference>
<evidence type="ECO:0000256" key="4">
    <source>
        <dbReference type="ARBA" id="ARBA00022692"/>
    </source>
</evidence>
<keyword evidence="5 10" id="KW-0999">Mitochondrion inner membrane</keyword>
<keyword evidence="4 10" id="KW-0812">Transmembrane</keyword>
<keyword evidence="8" id="KW-0472">Membrane</keyword>
<reference evidence="13 14" key="1">
    <citation type="journal article" date="2019" name="Sci. Rep.">
        <title>Comparative genomics of chytrid fungi reveal insights into the obligate biotrophic and pathogenic lifestyle of Synchytrium endobioticum.</title>
        <authorList>
            <person name="van de Vossenberg B.T.L.H."/>
            <person name="Warris S."/>
            <person name="Nguyen H.D.T."/>
            <person name="van Gent-Pelzer M.P.E."/>
            <person name="Joly D.L."/>
            <person name="van de Geest H.C."/>
            <person name="Bonants P.J.M."/>
            <person name="Smith D.S."/>
            <person name="Levesque C.A."/>
            <person name="van der Lee T.A.J."/>
        </authorList>
    </citation>
    <scope>NUCLEOTIDE SEQUENCE [LARGE SCALE GENOMIC DNA]</scope>
    <source>
        <strain evidence="13 14">CBS 675.73</strain>
    </source>
</reference>
<evidence type="ECO:0000256" key="7">
    <source>
        <dbReference type="ARBA" id="ARBA00023128"/>
    </source>
</evidence>
<proteinExistence type="inferred from homology"/>
<feature type="region of interest" description="Disordered" evidence="12">
    <location>
        <begin position="254"/>
        <end position="280"/>
    </location>
</feature>
<feature type="coiled-coil region" evidence="11">
    <location>
        <begin position="363"/>
        <end position="413"/>
    </location>
</feature>
<evidence type="ECO:0000256" key="1">
    <source>
        <dbReference type="ARBA" id="ARBA00004434"/>
    </source>
</evidence>
<dbReference type="GO" id="GO:0042407">
    <property type="term" value="P:cristae formation"/>
    <property type="evidence" value="ECO:0007669"/>
    <property type="project" value="TreeGrafter"/>
</dbReference>
<organism evidence="13 14">
    <name type="scientific">Chytriomyces confervae</name>
    <dbReference type="NCBI Taxonomy" id="246404"/>
    <lineage>
        <taxon>Eukaryota</taxon>
        <taxon>Fungi</taxon>
        <taxon>Fungi incertae sedis</taxon>
        <taxon>Chytridiomycota</taxon>
        <taxon>Chytridiomycota incertae sedis</taxon>
        <taxon>Chytridiomycetes</taxon>
        <taxon>Chytridiales</taxon>
        <taxon>Chytriomycetaceae</taxon>
        <taxon>Chytriomyces</taxon>
    </lineage>
</organism>
<dbReference type="OrthoDB" id="10261039at2759"/>
<dbReference type="GO" id="GO:0061617">
    <property type="term" value="C:MICOS complex"/>
    <property type="evidence" value="ECO:0007669"/>
    <property type="project" value="TreeGrafter"/>
</dbReference>
<dbReference type="AlphaFoldDB" id="A0A507FLS7"/>
<comment type="function">
    <text evidence="9">Component of the MICOS complex, a large protein complex of the mitochondrial inner membrane that plays crucial roles in the maintenance of crista junctions, inner membrane architecture, and formation of contact sites to the outer membrane. Plays a role in keeping cristae membranes connected to the inner boundary membrane. Also promotes protein import via the mitochondrial intermembrane space assembly (MIA) pathway.</text>
</comment>
<name>A0A507FLS7_9FUNG</name>
<comment type="caution">
    <text evidence="13">The sequence shown here is derived from an EMBL/GenBank/DDBJ whole genome shotgun (WGS) entry which is preliminary data.</text>
</comment>
<dbReference type="Proteomes" id="UP000320333">
    <property type="component" value="Unassembled WGS sequence"/>
</dbReference>
<sequence length="657" mass="70847">MLRVGQMSPRRLFSSGTSAAPKSGSGRVFKSLAGVAVLGGATYGGLALYADNNSEFKQKWNENAQFTGGQRGIDAVVGLKRSVQSIDAASIQQAQTQATETAHQLQTRAEAAAAEAARVAAATSATVAATASDAAQFVENTKNTVTSTFEATIATVSSAQKAVTDTANAAFEQFESIKSSILGPASTSTPPPPPSSVPKKSVEPAQKVVETVKKVEETVNKPTASPTLATEEAIAEIPIDYTPIETPVAAVAAAVPTPEKPSKKESKKEKTSSKKEREPLPPVLPELEAILSNHASPMNPTLQAQLELLAKNLDAIKPSGKNVSAVENARKVLLDLARTVPVVNDLSSEDMNQALELQAEKFIETLGKQNESALQALSEQEQDFANVFELAMKDQQEALMKAHEEKILQFKAQAESEFATAVRTAVEKESEAIQEAWKAKAKELVDNERDGRLARLDHLAIKLKHLEQVAIQSGEFVERMQTVQNVIAALQVVGTKVNEGVPFKKEFGLLKEFAEGDEVLTTVLSAVDENAMKDGIVSVDELREEFYEVSQKIRRVQLMPENGGPVSYGVSHVLSYLMFQKHGLVPGNDTEAVLARSKYFLSHGDLESAAREINQLKGWSKVLASDWLRDARLHLEVKQALETVESHIALKNLGVVA</sequence>
<evidence type="ECO:0000313" key="13">
    <source>
        <dbReference type="EMBL" id="TPX76276.1"/>
    </source>
</evidence>
<evidence type="ECO:0000256" key="8">
    <source>
        <dbReference type="ARBA" id="ARBA00023136"/>
    </source>
</evidence>
<gene>
    <name evidence="13" type="ORF">CcCBS67573_g02477</name>
</gene>
<dbReference type="EMBL" id="QEAP01000052">
    <property type="protein sequence ID" value="TPX76276.1"/>
    <property type="molecule type" value="Genomic_DNA"/>
</dbReference>
<feature type="compositionally biased region" description="Basic and acidic residues" evidence="12">
    <location>
        <begin position="260"/>
        <end position="279"/>
    </location>
</feature>
<dbReference type="PANTHER" id="PTHR15415">
    <property type="entry name" value="MITOFILIN"/>
    <property type="match status" value="1"/>
</dbReference>
<comment type="similarity">
    <text evidence="2 10">Belongs to the MICOS complex subunit Mic60 family.</text>
</comment>
<dbReference type="InterPro" id="IPR019133">
    <property type="entry name" value="MIC60"/>
</dbReference>
<feature type="region of interest" description="Disordered" evidence="12">
    <location>
        <begin position="1"/>
        <end position="24"/>
    </location>
</feature>
<evidence type="ECO:0000256" key="9">
    <source>
        <dbReference type="ARBA" id="ARBA00025571"/>
    </source>
</evidence>
<protein>
    <recommendedName>
        <fullName evidence="3 10">MICOS complex subunit MIC60</fullName>
    </recommendedName>
    <alternativeName>
        <fullName evidence="10">Mitofilin</fullName>
    </alternativeName>
</protein>
<evidence type="ECO:0000256" key="2">
    <source>
        <dbReference type="ARBA" id="ARBA00010877"/>
    </source>
</evidence>
<evidence type="ECO:0000256" key="6">
    <source>
        <dbReference type="ARBA" id="ARBA00022989"/>
    </source>
</evidence>
<evidence type="ECO:0000256" key="11">
    <source>
        <dbReference type="SAM" id="Coils"/>
    </source>
</evidence>
<comment type="subcellular location">
    <subcellularLocation>
        <location evidence="1 10">Mitochondrion inner membrane</location>
        <topology evidence="1 10">Single-pass membrane protein</topology>
    </subcellularLocation>
</comment>
<keyword evidence="6" id="KW-1133">Transmembrane helix</keyword>
<evidence type="ECO:0000313" key="14">
    <source>
        <dbReference type="Proteomes" id="UP000320333"/>
    </source>
</evidence>
<dbReference type="Pfam" id="PF09731">
    <property type="entry name" value="Mitofilin"/>
    <property type="match status" value="1"/>
</dbReference>
<evidence type="ECO:0000256" key="12">
    <source>
        <dbReference type="SAM" id="MobiDB-lite"/>
    </source>
</evidence>
<comment type="subunit">
    <text evidence="10">Component of the mitochondrial contact site and cristae organizing system (MICOS) complex.</text>
</comment>